<organism evidence="2 3">
    <name type="scientific">Desulfosalsimonas propionicica</name>
    <dbReference type="NCBI Taxonomy" id="332175"/>
    <lineage>
        <taxon>Bacteria</taxon>
        <taxon>Pseudomonadati</taxon>
        <taxon>Thermodesulfobacteriota</taxon>
        <taxon>Desulfobacteria</taxon>
        <taxon>Desulfobacterales</taxon>
        <taxon>Desulfosalsimonadaceae</taxon>
        <taxon>Desulfosalsimonas</taxon>
    </lineage>
</organism>
<reference evidence="2 3" key="1">
    <citation type="submission" date="2020-07" db="EMBL/GenBank/DDBJ databases">
        <title>Genomic Encyclopedia of Type Strains, Phase IV (KMG-IV): sequencing the most valuable type-strain genomes for metagenomic binning, comparative biology and taxonomic classification.</title>
        <authorList>
            <person name="Goeker M."/>
        </authorList>
    </citation>
    <scope>NUCLEOTIDE SEQUENCE [LARGE SCALE GENOMIC DNA]</scope>
    <source>
        <strain evidence="2 3">DSM 17721</strain>
    </source>
</reference>
<accession>A0A7W0HM46</accession>
<protein>
    <recommendedName>
        <fullName evidence="1">DUF7713 domain-containing protein</fullName>
    </recommendedName>
</protein>
<sequence length="150" mass="17244">MNLNDSGQTEIWEKDFPMEESYKAADGRIITFKITAEETPAGFFIQAEETKKSRKNRLGYTFTKFSPVNPYLALGEIRDTIRERLATKYIDHTDKLPELTHDKLVGIIDYSTDDEEVVLQVDGNKITMADLQRILSGHEGFEIKIEIKEQ</sequence>
<keyword evidence="3" id="KW-1185">Reference proteome</keyword>
<gene>
    <name evidence="2" type="ORF">HNR65_003334</name>
</gene>
<feature type="domain" description="DUF7713" evidence="1">
    <location>
        <begin position="99"/>
        <end position="149"/>
    </location>
</feature>
<comment type="caution">
    <text evidence="2">The sequence shown here is derived from an EMBL/GenBank/DDBJ whole genome shotgun (WGS) entry which is preliminary data.</text>
</comment>
<evidence type="ECO:0000259" key="1">
    <source>
        <dbReference type="Pfam" id="PF24828"/>
    </source>
</evidence>
<evidence type="ECO:0000313" key="2">
    <source>
        <dbReference type="EMBL" id="MBA2882978.1"/>
    </source>
</evidence>
<dbReference type="Pfam" id="PF24828">
    <property type="entry name" value="DUF7713"/>
    <property type="match status" value="1"/>
</dbReference>
<name>A0A7W0HM46_9BACT</name>
<evidence type="ECO:0000313" key="3">
    <source>
        <dbReference type="Proteomes" id="UP000525298"/>
    </source>
</evidence>
<dbReference type="EMBL" id="JACDUS010000014">
    <property type="protein sequence ID" value="MBA2882978.1"/>
    <property type="molecule type" value="Genomic_DNA"/>
</dbReference>
<dbReference type="Proteomes" id="UP000525298">
    <property type="component" value="Unassembled WGS sequence"/>
</dbReference>
<dbReference type="AlphaFoldDB" id="A0A7W0HM46"/>
<proteinExistence type="predicted"/>
<dbReference type="InterPro" id="IPR056130">
    <property type="entry name" value="DUF7713"/>
</dbReference>
<dbReference type="RefSeq" id="WP_181552592.1">
    <property type="nucleotide sequence ID" value="NZ_JACDUS010000014.1"/>
</dbReference>